<reference evidence="3" key="2">
    <citation type="submission" date="2020-07" db="EMBL/GenBank/DDBJ databases">
        <authorList>
            <person name="Yu X."/>
        </authorList>
    </citation>
    <scope>NUCLEOTIDE SEQUENCE [LARGE SCALE GENOMIC DNA]</scope>
    <source>
        <strain evidence="3">24T</strain>
    </source>
</reference>
<evidence type="ECO:0000313" key="3">
    <source>
        <dbReference type="EMBL" id="QLL08689.1"/>
    </source>
</evidence>
<gene>
    <name evidence="3" type="ORF">H0P51_07155</name>
</gene>
<evidence type="ECO:0000313" key="4">
    <source>
        <dbReference type="Proteomes" id="UP000510682"/>
    </source>
</evidence>
<dbReference type="RefSeq" id="WP_180917274.1">
    <property type="nucleotide sequence ID" value="NZ_CP059165.1"/>
</dbReference>
<proteinExistence type="inferred from homology"/>
<organism evidence="3 4">
    <name type="scientific">Mycobacterium vicinigordonae</name>
    <dbReference type="NCBI Taxonomy" id="1719132"/>
    <lineage>
        <taxon>Bacteria</taxon>
        <taxon>Bacillati</taxon>
        <taxon>Actinomycetota</taxon>
        <taxon>Actinomycetes</taxon>
        <taxon>Mycobacteriales</taxon>
        <taxon>Mycobacteriaceae</taxon>
        <taxon>Mycobacterium</taxon>
    </lineage>
</organism>
<dbReference type="KEGG" id="mgor:H0P51_07155"/>
<dbReference type="Gene3D" id="2.40.128.110">
    <property type="entry name" value="Lipid/polyisoprenoid-binding, YceI-like"/>
    <property type="match status" value="1"/>
</dbReference>
<keyword evidence="4" id="KW-1185">Reference proteome</keyword>
<reference evidence="3" key="1">
    <citation type="submission" date="2020-07" db="EMBL/GenBank/DDBJ databases">
        <title>Description of Mycobacterium gordonae subsp. intergordonae subsp.nov. and Mycobacterium gordonae subsp. gordonae subsp. nov.</title>
        <authorList>
            <person name="Huang H."/>
        </authorList>
    </citation>
    <scope>NUCLEOTIDE SEQUENCE [LARGE SCALE GENOMIC DNA]</scope>
    <source>
        <strain evidence="3">24T</strain>
    </source>
</reference>
<comment type="similarity">
    <text evidence="1">Belongs to the UPF0312 family.</text>
</comment>
<dbReference type="SUPFAM" id="SSF101874">
    <property type="entry name" value="YceI-like"/>
    <property type="match status" value="1"/>
</dbReference>
<dbReference type="InterPro" id="IPR007372">
    <property type="entry name" value="Lipid/polyisoprenoid-bd_YceI"/>
</dbReference>
<dbReference type="EMBL" id="CP059165">
    <property type="protein sequence ID" value="QLL08689.1"/>
    <property type="molecule type" value="Genomic_DNA"/>
</dbReference>
<sequence>MTTLETLLTDPDTSGTWALLPDKSTIGFKIKNMWGVVPVKGKFTEFTGTGQLTARGAVNGRIDIQVASLRTGIGRRDKHLRSADFFDAERFPTITVAVTALHPESGNAAELTSEFTIKGITEPVALPVRVTEHDDGSVTISGRGDIDRTRFNLHWNKLGVMATTVTVSAEAVFVRSPIGA</sequence>
<accession>A0A7D6E1C8</accession>
<dbReference type="Pfam" id="PF04264">
    <property type="entry name" value="YceI"/>
    <property type="match status" value="1"/>
</dbReference>
<feature type="domain" description="Lipid/polyisoprenoid-binding YceI-like" evidence="2">
    <location>
        <begin position="16"/>
        <end position="174"/>
    </location>
</feature>
<dbReference type="AlphaFoldDB" id="A0A7D6E1C8"/>
<protein>
    <submittedName>
        <fullName evidence="3">YceI family protein</fullName>
    </submittedName>
</protein>
<evidence type="ECO:0000259" key="2">
    <source>
        <dbReference type="SMART" id="SM00867"/>
    </source>
</evidence>
<name>A0A7D6E1C8_9MYCO</name>
<dbReference type="InterPro" id="IPR036761">
    <property type="entry name" value="TTHA0802/YceI-like_sf"/>
</dbReference>
<evidence type="ECO:0000256" key="1">
    <source>
        <dbReference type="ARBA" id="ARBA00008812"/>
    </source>
</evidence>
<dbReference type="SMART" id="SM00867">
    <property type="entry name" value="YceI"/>
    <property type="match status" value="1"/>
</dbReference>
<dbReference type="Proteomes" id="UP000510682">
    <property type="component" value="Chromosome"/>
</dbReference>
<dbReference type="PANTHER" id="PTHR34406:SF1">
    <property type="entry name" value="PROTEIN YCEI"/>
    <property type="match status" value="1"/>
</dbReference>
<dbReference type="PANTHER" id="PTHR34406">
    <property type="entry name" value="PROTEIN YCEI"/>
    <property type="match status" value="1"/>
</dbReference>